<evidence type="ECO:0000256" key="7">
    <source>
        <dbReference type="ARBA" id="ARBA00023002"/>
    </source>
</evidence>
<dbReference type="InterPro" id="IPR001155">
    <property type="entry name" value="OxRdtase_FMN_N"/>
</dbReference>
<reference evidence="12" key="1">
    <citation type="submission" date="2019-09" db="EMBL/GenBank/DDBJ databases">
        <title>In-depth cultivation of the pig gut microbiome towards novel bacterial diversity and tailored functional studies.</title>
        <authorList>
            <person name="Wylensek D."/>
            <person name="Hitch T.C.A."/>
            <person name="Clavel T."/>
        </authorList>
    </citation>
    <scope>NUCLEOTIDE SEQUENCE</scope>
    <source>
        <strain evidence="12">RF-744-FAT-WT-3</strain>
    </source>
</reference>
<feature type="domain" description="FAD/NAD(P)-binding" evidence="11">
    <location>
        <begin position="393"/>
        <end position="624"/>
    </location>
</feature>
<evidence type="ECO:0000256" key="1">
    <source>
        <dbReference type="ARBA" id="ARBA00001917"/>
    </source>
</evidence>
<dbReference type="InterPro" id="IPR023375">
    <property type="entry name" value="ADC_dom_sf"/>
</dbReference>
<sequence length="937" mass="102292">MYDKLFEKGKIGNVEVKNRLVMTPMGTNLAELDGTVGPAMLAYFEERAKGGCGLIMPEICRVNDVTGAGMFRQLSATSDRHIPGLAKLATTVHKYGSKIFIQLHHPGREGVSALIGGQPCVSASDRMCNVSKQETRPMTLDEIHELVGQFGDAALRCKKAGIDGIELHCAHGYLLQQFLSPYTNKRTDEYGGTFENRMRIVLEIIEDIRRKCGPDFPLGCRVSVDEFLDTIGVTEDYIHIQDGIKICKTLEAAGVDFIDVSCALYETGLMAIEPVSFPQGWRKPFVKAVKDNVSVPVIAVSSIREPAVAESFLDEGVVDFVGMGRSWLADPEWGRKVQEGRENELKKCINCLRCFETLMSLNAQGLPLECAFNPRTCKEYRYGDLEPDTGAHKVVVIGGGPGGMTAAETLAKRGVKVTLIDRQDSLGGTVNLAKKPPLKERMEWIADYFRDSFNRLGVDVQLGKEATVEDIAALEPDAVILATGSAAIFPKSIPGVEGSNVYTIEEVLTGKKDLTGKSVAMVGAGLTGLEAGEFLGDKGCKVTFIDMLKEAGTNAYKNNVLDVMSRLRKMDVAWELGNALKSIEAGGVVIENVDTKEEKKVTADAVVLSLGYKPDQSLKAGLEEKGIPVCLVGSAIKDGTIAPATRTGYEIGANLFRTPEPSFVITKDELGNFAKVSNMRGQEGVYMAYLSYPEAIEKLLPAPLEPFMLPVVTVSVCHIKDPTFADNYYETILGVYCTYKGQVGLYTISLLLGGPGAEMATQLGRDNSAIPKKLDAQFFIRKNDDGKVTVGVSRRGYQIVDAELQLGSYNSPLTHVLYQAPAPGKVTSGSGYYFHFDRLPDETGKFVFKNTGLIRNVCNYTYDAWTPGYIKKLELHSSPDDPWGCLPVNTIIGGAYAENNLLITSLEYLEDVDPEELMVKVIPAWYDQTAFMKGGKK</sequence>
<dbReference type="PRINTS" id="PR00469">
    <property type="entry name" value="PNDRDTASEII"/>
</dbReference>
<dbReference type="PRINTS" id="PR00368">
    <property type="entry name" value="FADPNR"/>
</dbReference>
<dbReference type="EMBL" id="VUNB01000003">
    <property type="protein sequence ID" value="MST68751.1"/>
    <property type="molecule type" value="Genomic_DNA"/>
</dbReference>
<keyword evidence="6" id="KW-0479">Metal-binding</keyword>
<evidence type="ECO:0000256" key="8">
    <source>
        <dbReference type="ARBA" id="ARBA00023004"/>
    </source>
</evidence>
<dbReference type="Pfam" id="PF07992">
    <property type="entry name" value="Pyr_redox_2"/>
    <property type="match status" value="1"/>
</dbReference>
<dbReference type="Gene3D" id="3.50.50.60">
    <property type="entry name" value="FAD/NAD(P)-binding domain"/>
    <property type="match status" value="1"/>
</dbReference>
<name>A0A6A8M730_9FIRM</name>
<dbReference type="InterPro" id="IPR036188">
    <property type="entry name" value="FAD/NAD-bd_sf"/>
</dbReference>
<dbReference type="GO" id="GO:0016491">
    <property type="term" value="F:oxidoreductase activity"/>
    <property type="evidence" value="ECO:0007669"/>
    <property type="project" value="UniProtKB-KW"/>
</dbReference>
<dbReference type="GO" id="GO:0010181">
    <property type="term" value="F:FMN binding"/>
    <property type="evidence" value="ECO:0007669"/>
    <property type="project" value="InterPro"/>
</dbReference>
<evidence type="ECO:0000256" key="9">
    <source>
        <dbReference type="ARBA" id="ARBA00023014"/>
    </source>
</evidence>
<evidence type="ECO:0000313" key="12">
    <source>
        <dbReference type="EMBL" id="MST68751.1"/>
    </source>
</evidence>
<protein>
    <submittedName>
        <fullName evidence="12">NAD(P)-binding protein</fullName>
    </submittedName>
</protein>
<dbReference type="SUPFAM" id="SSF51905">
    <property type="entry name" value="FAD/NAD(P)-binding domain"/>
    <property type="match status" value="1"/>
</dbReference>
<keyword evidence="7" id="KW-0560">Oxidoreductase</keyword>
<evidence type="ECO:0000256" key="4">
    <source>
        <dbReference type="ARBA" id="ARBA00022630"/>
    </source>
</evidence>
<gene>
    <name evidence="12" type="ORF">FYJ66_03990</name>
</gene>
<dbReference type="CDD" id="cd02803">
    <property type="entry name" value="OYE_like_FMN_family"/>
    <property type="match status" value="1"/>
</dbReference>
<proteinExistence type="inferred from homology"/>
<dbReference type="RefSeq" id="WP_154572225.1">
    <property type="nucleotide sequence ID" value="NZ_VUNB01000003.1"/>
</dbReference>
<dbReference type="SUPFAM" id="SSF160104">
    <property type="entry name" value="Acetoacetate decarboxylase-like"/>
    <property type="match status" value="1"/>
</dbReference>
<dbReference type="GO" id="GO:0051536">
    <property type="term" value="F:iron-sulfur cluster binding"/>
    <property type="evidence" value="ECO:0007669"/>
    <property type="project" value="UniProtKB-KW"/>
</dbReference>
<accession>A0A6A8M730</accession>
<dbReference type="Pfam" id="PF06314">
    <property type="entry name" value="ADC"/>
    <property type="match status" value="1"/>
</dbReference>
<comment type="similarity">
    <text evidence="3">In the N-terminal section; belongs to the NADH:flavin oxidoreductase/NADH oxidase family.</text>
</comment>
<evidence type="ECO:0000256" key="2">
    <source>
        <dbReference type="ARBA" id="ARBA00001966"/>
    </source>
</evidence>
<dbReference type="Gene3D" id="2.40.400.10">
    <property type="entry name" value="Acetoacetate decarboxylase-like"/>
    <property type="match status" value="1"/>
</dbReference>
<keyword evidence="4" id="KW-0285">Flavoprotein</keyword>
<dbReference type="InterPro" id="IPR023753">
    <property type="entry name" value="FAD/NAD-binding_dom"/>
</dbReference>
<dbReference type="AlphaFoldDB" id="A0A6A8M730"/>
<dbReference type="PANTHER" id="PTHR42917:SF2">
    <property type="entry name" value="2,4-DIENOYL-COA REDUCTASE [(2E)-ENOYL-COA-PRODUCING]"/>
    <property type="match status" value="1"/>
</dbReference>
<dbReference type="GO" id="GO:0016829">
    <property type="term" value="F:lyase activity"/>
    <property type="evidence" value="ECO:0007669"/>
    <property type="project" value="InterPro"/>
</dbReference>
<dbReference type="Pfam" id="PF00724">
    <property type="entry name" value="Oxidored_FMN"/>
    <property type="match status" value="1"/>
</dbReference>
<dbReference type="PANTHER" id="PTHR42917">
    <property type="entry name" value="2,4-DIENOYL-COA REDUCTASE"/>
    <property type="match status" value="1"/>
</dbReference>
<evidence type="ECO:0000256" key="6">
    <source>
        <dbReference type="ARBA" id="ARBA00022723"/>
    </source>
</evidence>
<dbReference type="GO" id="GO:0046872">
    <property type="term" value="F:metal ion binding"/>
    <property type="evidence" value="ECO:0007669"/>
    <property type="project" value="UniProtKB-KW"/>
</dbReference>
<dbReference type="Gene3D" id="3.40.50.720">
    <property type="entry name" value="NAD(P)-binding Rossmann-like Domain"/>
    <property type="match status" value="1"/>
</dbReference>
<dbReference type="Gene3D" id="3.20.20.70">
    <property type="entry name" value="Aldolase class I"/>
    <property type="match status" value="1"/>
</dbReference>
<evidence type="ECO:0000256" key="5">
    <source>
        <dbReference type="ARBA" id="ARBA00022643"/>
    </source>
</evidence>
<keyword evidence="8" id="KW-0408">Iron</keyword>
<dbReference type="InterPro" id="IPR010451">
    <property type="entry name" value="Acetoacetate_decarboxylase"/>
</dbReference>
<comment type="cofactor">
    <cofactor evidence="1">
        <name>FMN</name>
        <dbReference type="ChEBI" id="CHEBI:58210"/>
    </cofactor>
</comment>
<keyword evidence="9" id="KW-0411">Iron-sulfur</keyword>
<comment type="cofactor">
    <cofactor evidence="2">
        <name>[4Fe-4S] cluster</name>
        <dbReference type="ChEBI" id="CHEBI:49883"/>
    </cofactor>
</comment>
<dbReference type="SUPFAM" id="SSF51395">
    <property type="entry name" value="FMN-linked oxidoreductases"/>
    <property type="match status" value="1"/>
</dbReference>
<evidence type="ECO:0000259" key="10">
    <source>
        <dbReference type="Pfam" id="PF00724"/>
    </source>
</evidence>
<dbReference type="InterPro" id="IPR013785">
    <property type="entry name" value="Aldolase_TIM"/>
</dbReference>
<feature type="domain" description="NADH:flavin oxidoreductase/NADH oxidase N-terminal" evidence="10">
    <location>
        <begin position="4"/>
        <end position="343"/>
    </location>
</feature>
<keyword evidence="5" id="KW-0288">FMN</keyword>
<evidence type="ECO:0000256" key="3">
    <source>
        <dbReference type="ARBA" id="ARBA00011048"/>
    </source>
</evidence>
<evidence type="ECO:0000259" key="11">
    <source>
        <dbReference type="Pfam" id="PF07992"/>
    </source>
</evidence>
<comment type="caution">
    <text evidence="12">The sequence shown here is derived from an EMBL/GenBank/DDBJ whole genome shotgun (WGS) entry which is preliminary data.</text>
</comment>
<dbReference type="InterPro" id="IPR051793">
    <property type="entry name" value="NADH:flavin_oxidoreductase"/>
</dbReference>
<organism evidence="12">
    <name type="scientific">Baileyella intestinalis</name>
    <dbReference type="NCBI Taxonomy" id="2606709"/>
    <lineage>
        <taxon>Bacteria</taxon>
        <taxon>Bacillati</taxon>
        <taxon>Bacillota</taxon>
        <taxon>Clostridia</taxon>
        <taxon>Peptostreptococcales</taxon>
        <taxon>Anaerovoracaceae</taxon>
        <taxon>Baileyella</taxon>
    </lineage>
</organism>